<evidence type="ECO:0000256" key="2">
    <source>
        <dbReference type="SAM" id="Phobius"/>
    </source>
</evidence>
<keyword evidence="2" id="KW-0472">Membrane</keyword>
<feature type="region of interest" description="Disordered" evidence="1">
    <location>
        <begin position="147"/>
        <end position="173"/>
    </location>
</feature>
<dbReference type="EMBL" id="JAATEP010000101">
    <property type="protein sequence ID" value="NJP98675.1"/>
    <property type="molecule type" value="Genomic_DNA"/>
</dbReference>
<evidence type="ECO:0000313" key="3">
    <source>
        <dbReference type="EMBL" id="NJP98675.1"/>
    </source>
</evidence>
<protein>
    <submittedName>
        <fullName evidence="3">DUF2637 domain-containing protein</fullName>
    </submittedName>
</protein>
<name>A0ABX1BQG9_9ACTN</name>
<keyword evidence="2" id="KW-0812">Transmembrane</keyword>
<comment type="caution">
    <text evidence="3">The sequence shown here is derived from an EMBL/GenBank/DDBJ whole genome shotgun (WGS) entry which is preliminary data.</text>
</comment>
<accession>A0ABX1BQG9</accession>
<feature type="transmembrane region" description="Helical" evidence="2">
    <location>
        <begin position="55"/>
        <end position="75"/>
    </location>
</feature>
<dbReference type="Pfam" id="PF10935">
    <property type="entry name" value="DUF2637"/>
    <property type="match status" value="1"/>
</dbReference>
<feature type="transmembrane region" description="Helical" evidence="2">
    <location>
        <begin position="113"/>
        <end position="133"/>
    </location>
</feature>
<proteinExistence type="predicted"/>
<dbReference type="Proteomes" id="UP000696294">
    <property type="component" value="Unassembled WGS sequence"/>
</dbReference>
<keyword evidence="2" id="KW-1133">Transmembrane helix</keyword>
<gene>
    <name evidence="3" type="ORF">HCN51_56240</name>
</gene>
<sequence length="226" mass="24540">MTNSTRHACTEDRTRSDRVIQWTTILTVGILAGIAATVSYRHLHMLAIRHGESSWSAALLPLSVDGMILAASMALLSDSRRGKRGGLVPWTLLVIGSLASVGANVAVAEPSLIGRAVAAWPAFALIGGMEMAFRLVRRSVARRAFTRENEHDEAPADQQGGQNSPGKLSRRSLQREAWEWADQNREPNGALPRSADLARHFHRSLRWARLVKASGAAGMFARDATG</sequence>
<evidence type="ECO:0000256" key="1">
    <source>
        <dbReference type="SAM" id="MobiDB-lite"/>
    </source>
</evidence>
<organism evidence="3 4">
    <name type="scientific">Nonomuraea composti</name>
    <dbReference type="NCBI Taxonomy" id="2720023"/>
    <lineage>
        <taxon>Bacteria</taxon>
        <taxon>Bacillati</taxon>
        <taxon>Actinomycetota</taxon>
        <taxon>Actinomycetes</taxon>
        <taxon>Streptosporangiales</taxon>
        <taxon>Streptosporangiaceae</taxon>
        <taxon>Nonomuraea</taxon>
    </lineage>
</organism>
<feature type="transmembrane region" description="Helical" evidence="2">
    <location>
        <begin position="20"/>
        <end position="43"/>
    </location>
</feature>
<feature type="transmembrane region" description="Helical" evidence="2">
    <location>
        <begin position="87"/>
        <end position="107"/>
    </location>
</feature>
<dbReference type="InterPro" id="IPR021235">
    <property type="entry name" value="DUF2637"/>
</dbReference>
<keyword evidence="4" id="KW-1185">Reference proteome</keyword>
<reference evidence="3 4" key="1">
    <citation type="submission" date="2020-03" db="EMBL/GenBank/DDBJ databases">
        <title>WGS of actinomycetes isolated from Thailand.</title>
        <authorList>
            <person name="Thawai C."/>
        </authorList>
    </citation>
    <scope>NUCLEOTIDE SEQUENCE [LARGE SCALE GENOMIC DNA]</scope>
    <source>
        <strain evidence="3 4">FMUSA5-5</strain>
    </source>
</reference>
<evidence type="ECO:0000313" key="4">
    <source>
        <dbReference type="Proteomes" id="UP000696294"/>
    </source>
</evidence>